<dbReference type="Proteomes" id="UP000037136">
    <property type="component" value="Unassembled WGS sequence"/>
</dbReference>
<reference evidence="6 7" key="2">
    <citation type="journal article" date="2017" name="Sci. Rep.">
        <title>Ant-infecting Ophiocordyceps genomes reveal a high diversity of potential behavioral manipulation genes and a possible major role for enterotoxins.</title>
        <authorList>
            <person name="de Bekker C."/>
            <person name="Ohm R.A."/>
            <person name="Evans H.C."/>
            <person name="Brachmann A."/>
            <person name="Hughes D.P."/>
        </authorList>
    </citation>
    <scope>NUCLEOTIDE SEQUENCE [LARGE SCALE GENOMIC DNA]</scope>
    <source>
        <strain evidence="6 7">SC16a</strain>
    </source>
</reference>
<comment type="subcellular location">
    <subcellularLocation>
        <location evidence="1">Membrane</location>
        <topology evidence="1">Multi-pass membrane protein</topology>
    </subcellularLocation>
</comment>
<accession>A0A2A9PAZ9</accession>
<proteinExistence type="predicted"/>
<feature type="transmembrane region" description="Helical" evidence="5">
    <location>
        <begin position="16"/>
        <end position="34"/>
    </location>
</feature>
<name>A0A2A9PAZ9_OPHUN</name>
<dbReference type="SUPFAM" id="SSF103473">
    <property type="entry name" value="MFS general substrate transporter"/>
    <property type="match status" value="1"/>
</dbReference>
<dbReference type="GO" id="GO:0022857">
    <property type="term" value="F:transmembrane transporter activity"/>
    <property type="evidence" value="ECO:0007669"/>
    <property type="project" value="TreeGrafter"/>
</dbReference>
<comment type="caution">
    <text evidence="6">The sequence shown here is derived from an EMBL/GenBank/DDBJ whole genome shotgun (WGS) entry which is preliminary data.</text>
</comment>
<feature type="transmembrane region" description="Helical" evidence="5">
    <location>
        <begin position="113"/>
        <end position="137"/>
    </location>
</feature>
<dbReference type="PANTHER" id="PTHR23502">
    <property type="entry name" value="MAJOR FACILITATOR SUPERFAMILY"/>
    <property type="match status" value="1"/>
</dbReference>
<dbReference type="GO" id="GO:0005886">
    <property type="term" value="C:plasma membrane"/>
    <property type="evidence" value="ECO:0007669"/>
    <property type="project" value="TreeGrafter"/>
</dbReference>
<dbReference type="STRING" id="268505.A0A2A9PAZ9"/>
<dbReference type="PANTHER" id="PTHR23502:SF50">
    <property type="entry name" value="TRANSPORTER, PUTATIVE (AFU_ORTHOLOGUE AFUA_5G00430)-RELATED"/>
    <property type="match status" value="1"/>
</dbReference>
<protein>
    <recommendedName>
        <fullName evidence="8">Major facilitator superfamily (MFS) profile domain-containing protein</fullName>
    </recommendedName>
</protein>
<evidence type="ECO:0000313" key="7">
    <source>
        <dbReference type="Proteomes" id="UP000037136"/>
    </source>
</evidence>
<evidence type="ECO:0000313" key="6">
    <source>
        <dbReference type="EMBL" id="PFH58102.1"/>
    </source>
</evidence>
<evidence type="ECO:0000256" key="2">
    <source>
        <dbReference type="ARBA" id="ARBA00022692"/>
    </source>
</evidence>
<dbReference type="EMBL" id="LAZP02000328">
    <property type="protein sequence ID" value="PFH58102.1"/>
    <property type="molecule type" value="Genomic_DNA"/>
</dbReference>
<sequence>MAAGAQTLYSGWRSSYLTVACFMTALTLLFLVSFEETKFVPPPQQNSDIDFSDGASVRKDNTMEFVSTMPVESSVPTSTQRSRLRLQLITKTNESILRDMYYPVLTAWYPQVVFTYIEFASGVTWVVITSLMTSIIFSKPPYNFNSLQVGFMFGGTLVGSVFGSLYGGWLVDWAIVRFAKRNRGVFEPEMRLWLFPLPGLAMSAGLVVFGVTADRGMHWIFPSIGAGLFGYGFGAVSDITFTLVIDSFPNLVAQTFVVIAFFRNAISIAGPFSIVPWMEAMSVSAIFIIAGSISMGIHLFAVPLVIWGKKARESIAPRYYRLTERLYPGVMG</sequence>
<feature type="transmembrane region" description="Helical" evidence="5">
    <location>
        <begin position="284"/>
        <end position="308"/>
    </location>
</feature>
<dbReference type="Gene3D" id="1.20.1250.20">
    <property type="entry name" value="MFS general substrate transporter like domains"/>
    <property type="match status" value="1"/>
</dbReference>
<keyword evidence="4 5" id="KW-0472">Membrane</keyword>
<evidence type="ECO:0000256" key="4">
    <source>
        <dbReference type="ARBA" id="ARBA00023136"/>
    </source>
</evidence>
<evidence type="ECO:0008006" key="8">
    <source>
        <dbReference type="Google" id="ProtNLM"/>
    </source>
</evidence>
<keyword evidence="2 5" id="KW-0812">Transmembrane</keyword>
<dbReference type="AlphaFoldDB" id="A0A2A9PAZ9"/>
<evidence type="ECO:0000256" key="1">
    <source>
        <dbReference type="ARBA" id="ARBA00004141"/>
    </source>
</evidence>
<keyword evidence="7" id="KW-1185">Reference proteome</keyword>
<feature type="transmembrane region" description="Helical" evidence="5">
    <location>
        <begin position="219"/>
        <end position="244"/>
    </location>
</feature>
<organism evidence="6 7">
    <name type="scientific">Ophiocordyceps unilateralis</name>
    <name type="common">Zombie-ant fungus</name>
    <name type="synonym">Torrubia unilateralis</name>
    <dbReference type="NCBI Taxonomy" id="268505"/>
    <lineage>
        <taxon>Eukaryota</taxon>
        <taxon>Fungi</taxon>
        <taxon>Dikarya</taxon>
        <taxon>Ascomycota</taxon>
        <taxon>Pezizomycotina</taxon>
        <taxon>Sordariomycetes</taxon>
        <taxon>Hypocreomycetidae</taxon>
        <taxon>Hypocreales</taxon>
        <taxon>Ophiocordycipitaceae</taxon>
        <taxon>Ophiocordyceps</taxon>
    </lineage>
</organism>
<keyword evidence="3 5" id="KW-1133">Transmembrane helix</keyword>
<dbReference type="InterPro" id="IPR036259">
    <property type="entry name" value="MFS_trans_sf"/>
</dbReference>
<evidence type="ECO:0000256" key="5">
    <source>
        <dbReference type="SAM" id="Phobius"/>
    </source>
</evidence>
<feature type="transmembrane region" description="Helical" evidence="5">
    <location>
        <begin position="192"/>
        <end position="213"/>
    </location>
</feature>
<reference evidence="6 7" key="1">
    <citation type="journal article" date="2015" name="BMC Genomics">
        <title>Gene expression during zombie ant biting behavior reflects the complexity underlying fungal parasitic behavioral manipulation.</title>
        <authorList>
            <person name="de Bekker C."/>
            <person name="Ohm R.A."/>
            <person name="Loreto R.G."/>
            <person name="Sebastian A."/>
            <person name="Albert I."/>
            <person name="Merrow M."/>
            <person name="Brachmann A."/>
            <person name="Hughes D.P."/>
        </authorList>
    </citation>
    <scope>NUCLEOTIDE SEQUENCE [LARGE SCALE GENOMIC DNA]</scope>
    <source>
        <strain evidence="6 7">SC16a</strain>
    </source>
</reference>
<evidence type="ECO:0000256" key="3">
    <source>
        <dbReference type="ARBA" id="ARBA00022989"/>
    </source>
</evidence>
<gene>
    <name evidence="6" type="ORF">XA68_14147</name>
</gene>
<dbReference type="OrthoDB" id="5215911at2759"/>
<feature type="transmembrane region" description="Helical" evidence="5">
    <location>
        <begin position="256"/>
        <end position="278"/>
    </location>
</feature>
<feature type="transmembrane region" description="Helical" evidence="5">
    <location>
        <begin position="149"/>
        <end position="171"/>
    </location>
</feature>